<dbReference type="AlphaFoldDB" id="A0A919YV66"/>
<keyword evidence="3" id="KW-1185">Reference proteome</keyword>
<dbReference type="RefSeq" id="WP_213517665.1">
    <property type="nucleotide sequence ID" value="NZ_BOSE01000007.1"/>
</dbReference>
<name>A0A919YV66_9BACL</name>
<keyword evidence="1" id="KW-0732">Signal</keyword>
<accession>A0A919YV66</accession>
<feature type="chain" id="PRO_5037985949" evidence="1">
    <location>
        <begin position="23"/>
        <end position="354"/>
    </location>
</feature>
<evidence type="ECO:0000256" key="1">
    <source>
        <dbReference type="SAM" id="SignalP"/>
    </source>
</evidence>
<gene>
    <name evidence="2" type="ORF">J40TS1_35030</name>
</gene>
<reference evidence="2" key="1">
    <citation type="submission" date="2021-03" db="EMBL/GenBank/DDBJ databases">
        <title>Antimicrobial resistance genes in bacteria isolated from Japanese honey, and their potential for conferring macrolide and lincosamide resistance in the American foulbrood pathogen Paenibacillus larvae.</title>
        <authorList>
            <person name="Okamoto M."/>
            <person name="Kumagai M."/>
            <person name="Kanamori H."/>
            <person name="Takamatsu D."/>
        </authorList>
    </citation>
    <scope>NUCLEOTIDE SEQUENCE</scope>
    <source>
        <strain evidence="2">J40TS1</strain>
    </source>
</reference>
<proteinExistence type="predicted"/>
<comment type="caution">
    <text evidence="2">The sequence shown here is derived from an EMBL/GenBank/DDBJ whole genome shotgun (WGS) entry which is preliminary data.</text>
</comment>
<evidence type="ECO:0000313" key="2">
    <source>
        <dbReference type="EMBL" id="GIP17861.1"/>
    </source>
</evidence>
<sequence>MKKIIVLVLLVGLFSSAYPVQANSFKLEDIEIRKQEKIDKVFTEMNRIVNTQNHMKYLNSLGINTQMKSSSYANEVTNILQLEQQLSNLGVRKIDPNNQSDMLLLKELFADQEKGTISTNNSTAKIPDPPNLSAIASIYTLYHYKGTYTVDNTTYDYAYIRVVDNKGYNKLYIRNEFDAAPRNATQSVIRAVLSHTFKYSFSSLLSKKPIGVAIDWTMGAVIAGLGAYNSSNIYSGNEPLYRIYSSSTSSLTYYYIYHNNSWKLMGTGGEFNYSRGGIAQFNYNGQAKTEYATLQEWTSSTDGVWYDYVTSFHNNRHISNYHRIESFGSLKITGYNGAQFTHTPVFVNLPGYLI</sequence>
<feature type="signal peptide" evidence="1">
    <location>
        <begin position="1"/>
        <end position="22"/>
    </location>
</feature>
<dbReference type="EMBL" id="BOSE01000007">
    <property type="protein sequence ID" value="GIP17861.1"/>
    <property type="molecule type" value="Genomic_DNA"/>
</dbReference>
<protein>
    <submittedName>
        <fullName evidence="2">Uncharacterized protein</fullName>
    </submittedName>
</protein>
<organism evidence="2 3">
    <name type="scientific">Paenibacillus montaniterrae</name>
    <dbReference type="NCBI Taxonomy" id="429341"/>
    <lineage>
        <taxon>Bacteria</taxon>
        <taxon>Bacillati</taxon>
        <taxon>Bacillota</taxon>
        <taxon>Bacilli</taxon>
        <taxon>Bacillales</taxon>
        <taxon>Paenibacillaceae</taxon>
        <taxon>Paenibacillus</taxon>
    </lineage>
</organism>
<evidence type="ECO:0000313" key="3">
    <source>
        <dbReference type="Proteomes" id="UP000683139"/>
    </source>
</evidence>
<dbReference type="Proteomes" id="UP000683139">
    <property type="component" value="Unassembled WGS sequence"/>
</dbReference>